<dbReference type="AlphaFoldDB" id="A0A816DG48"/>
<comment type="caution">
    <text evidence="2">The sequence shown here is derived from an EMBL/GenBank/DDBJ whole genome shotgun (WGS) entry which is preliminary data.</text>
</comment>
<organism evidence="2 4">
    <name type="scientific">Didymodactylos carnosus</name>
    <dbReference type="NCBI Taxonomy" id="1234261"/>
    <lineage>
        <taxon>Eukaryota</taxon>
        <taxon>Metazoa</taxon>
        <taxon>Spiralia</taxon>
        <taxon>Gnathifera</taxon>
        <taxon>Rotifera</taxon>
        <taxon>Eurotatoria</taxon>
        <taxon>Bdelloidea</taxon>
        <taxon>Philodinida</taxon>
        <taxon>Philodinidae</taxon>
        <taxon>Didymodactylos</taxon>
    </lineage>
</organism>
<feature type="region of interest" description="Disordered" evidence="1">
    <location>
        <begin position="170"/>
        <end position="192"/>
    </location>
</feature>
<proteinExistence type="predicted"/>
<dbReference type="EMBL" id="CAJOBC010113664">
    <property type="protein sequence ID" value="CAF4541347.1"/>
    <property type="molecule type" value="Genomic_DNA"/>
</dbReference>
<accession>A0A816DG48</accession>
<sequence length="216" mass="24795">MTYIRSFLRHFRLYKDGSGSFGLWVPNSQAFYSDGTPPNICAPDAQSGQTTDGSHRGKAEPVWENRSYSRDSEYRRNDRVFGNCSRNRREFRVADSHHRASSSFSKRERELSSTAAPSRHSPPSERIRPTCSTAAMPVRHERQQRKMLLNRKRRERQKRIVTAAKMMVIEQKQNQHQQSASSLSDEDGNDNDDVLPVLVAKLIQIDETTDIKDLAD</sequence>
<name>A0A816DG48_9BILA</name>
<evidence type="ECO:0000313" key="2">
    <source>
        <dbReference type="EMBL" id="CAF1635950.1"/>
    </source>
</evidence>
<evidence type="ECO:0000313" key="4">
    <source>
        <dbReference type="Proteomes" id="UP000663829"/>
    </source>
</evidence>
<protein>
    <submittedName>
        <fullName evidence="2">Uncharacterized protein</fullName>
    </submittedName>
</protein>
<feature type="region of interest" description="Disordered" evidence="1">
    <location>
        <begin position="92"/>
        <end position="129"/>
    </location>
</feature>
<feature type="compositionally biased region" description="Basic and acidic residues" evidence="1">
    <location>
        <begin position="53"/>
        <end position="64"/>
    </location>
</feature>
<feature type="non-terminal residue" evidence="2">
    <location>
        <position position="216"/>
    </location>
</feature>
<feature type="region of interest" description="Disordered" evidence="1">
    <location>
        <begin position="40"/>
        <end position="64"/>
    </location>
</feature>
<reference evidence="2" key="1">
    <citation type="submission" date="2021-02" db="EMBL/GenBank/DDBJ databases">
        <authorList>
            <person name="Nowell W R."/>
        </authorList>
    </citation>
    <scope>NUCLEOTIDE SEQUENCE</scope>
</reference>
<keyword evidence="4" id="KW-1185">Reference proteome</keyword>
<dbReference type="EMBL" id="CAJNOQ010045356">
    <property type="protein sequence ID" value="CAF1635950.1"/>
    <property type="molecule type" value="Genomic_DNA"/>
</dbReference>
<feature type="compositionally biased region" description="Polar residues" evidence="1">
    <location>
        <begin position="171"/>
        <end position="183"/>
    </location>
</feature>
<dbReference type="Proteomes" id="UP000681722">
    <property type="component" value="Unassembled WGS sequence"/>
</dbReference>
<evidence type="ECO:0000256" key="1">
    <source>
        <dbReference type="SAM" id="MobiDB-lite"/>
    </source>
</evidence>
<gene>
    <name evidence="2" type="ORF">GPM918_LOCUS44652</name>
    <name evidence="3" type="ORF">SRO942_LOCUS46604</name>
</gene>
<evidence type="ECO:0000313" key="3">
    <source>
        <dbReference type="EMBL" id="CAF4541347.1"/>
    </source>
</evidence>
<dbReference type="Proteomes" id="UP000663829">
    <property type="component" value="Unassembled WGS sequence"/>
</dbReference>